<feature type="domain" description="FecR protein" evidence="1">
    <location>
        <begin position="125"/>
        <end position="208"/>
    </location>
</feature>
<evidence type="ECO:0000313" key="4">
    <source>
        <dbReference type="Proteomes" id="UP000190897"/>
    </source>
</evidence>
<dbReference type="Gene3D" id="2.60.120.1440">
    <property type="match status" value="1"/>
</dbReference>
<evidence type="ECO:0000259" key="1">
    <source>
        <dbReference type="Pfam" id="PF04773"/>
    </source>
</evidence>
<gene>
    <name evidence="3" type="ORF">SAMN05660293_03776</name>
</gene>
<dbReference type="STRING" id="651661.SAMN05660293_03776"/>
<dbReference type="RefSeq" id="WP_082216288.1">
    <property type="nucleotide sequence ID" value="NZ_FUZA01000005.1"/>
</dbReference>
<dbReference type="PANTHER" id="PTHR30273:SF2">
    <property type="entry name" value="PROTEIN FECR"/>
    <property type="match status" value="1"/>
</dbReference>
<sequence>MKHPKPSSEILRKYLTGACSEAESQEVNDWYQSLDAEHPELWTGAEEENLYNRIQVRIAEQEKSHLQPAPVATFWTYALRIAAVLCIGLGISYYFYSDPAKPVSVTKAHVSNWVSFENQEKKVNRYTLPDSTTVWLSPGATLSYARDFEKRQVRFSGEGFFDVKPDKLHPFEILSGDMKTRVLGTSFNVRANAGEATCQVTVVTGVVEVESVKEKRPVVLRPKQQVVFAKNSNALTVQTLSENRGTKEIWQSVSLVFDEVPMDEVAERLGKIFKVSIDFKDPQIKKCRLKVDFNNQRLPEILDMIDALLGTTYQIEGDKITFGGEGCH</sequence>
<proteinExistence type="predicted"/>
<dbReference type="OrthoDB" id="1452822at2"/>
<protein>
    <submittedName>
        <fullName evidence="3">FecR family protein</fullName>
    </submittedName>
</protein>
<dbReference type="InterPro" id="IPR012373">
    <property type="entry name" value="Ferrdict_sens_TM"/>
</dbReference>
<reference evidence="4" key="1">
    <citation type="submission" date="2017-02" db="EMBL/GenBank/DDBJ databases">
        <authorList>
            <person name="Varghese N."/>
            <person name="Submissions S."/>
        </authorList>
    </citation>
    <scope>NUCLEOTIDE SEQUENCE [LARGE SCALE GENOMIC DNA]</scope>
    <source>
        <strain evidence="4">DSM 22270</strain>
    </source>
</reference>
<dbReference type="Proteomes" id="UP000190897">
    <property type="component" value="Unassembled WGS sequence"/>
</dbReference>
<evidence type="ECO:0000313" key="3">
    <source>
        <dbReference type="EMBL" id="SKC04633.1"/>
    </source>
</evidence>
<name>A0A1T5G815_9BACT</name>
<accession>A0A1T5G815</accession>
<feature type="domain" description="Protein FecR C-terminal" evidence="2">
    <location>
        <begin position="255"/>
        <end position="321"/>
    </location>
</feature>
<dbReference type="Pfam" id="PF04773">
    <property type="entry name" value="FecR"/>
    <property type="match status" value="1"/>
</dbReference>
<dbReference type="InterPro" id="IPR006860">
    <property type="entry name" value="FecR"/>
</dbReference>
<dbReference type="InterPro" id="IPR032508">
    <property type="entry name" value="FecR_C"/>
</dbReference>
<organism evidence="3 4">
    <name type="scientific">Dyadobacter psychrophilus</name>
    <dbReference type="NCBI Taxonomy" id="651661"/>
    <lineage>
        <taxon>Bacteria</taxon>
        <taxon>Pseudomonadati</taxon>
        <taxon>Bacteroidota</taxon>
        <taxon>Cytophagia</taxon>
        <taxon>Cytophagales</taxon>
        <taxon>Spirosomataceae</taxon>
        <taxon>Dyadobacter</taxon>
    </lineage>
</organism>
<dbReference type="Pfam" id="PF16344">
    <property type="entry name" value="FecR_C"/>
    <property type="match status" value="1"/>
</dbReference>
<dbReference type="Gene3D" id="3.55.50.30">
    <property type="match status" value="1"/>
</dbReference>
<dbReference type="AlphaFoldDB" id="A0A1T5G815"/>
<evidence type="ECO:0000259" key="2">
    <source>
        <dbReference type="Pfam" id="PF16344"/>
    </source>
</evidence>
<dbReference type="GO" id="GO:0016989">
    <property type="term" value="F:sigma factor antagonist activity"/>
    <property type="evidence" value="ECO:0007669"/>
    <property type="project" value="TreeGrafter"/>
</dbReference>
<dbReference type="PIRSF" id="PIRSF018266">
    <property type="entry name" value="FecR"/>
    <property type="match status" value="1"/>
</dbReference>
<dbReference type="PANTHER" id="PTHR30273">
    <property type="entry name" value="PERIPLASMIC SIGNAL SENSOR AND SIGMA FACTOR ACTIVATOR FECR-RELATED"/>
    <property type="match status" value="1"/>
</dbReference>
<dbReference type="EMBL" id="FUZA01000005">
    <property type="protein sequence ID" value="SKC04633.1"/>
    <property type="molecule type" value="Genomic_DNA"/>
</dbReference>
<keyword evidence="4" id="KW-1185">Reference proteome</keyword>